<protein>
    <submittedName>
        <fullName evidence="1">Uncharacterized protein</fullName>
    </submittedName>
</protein>
<evidence type="ECO:0000313" key="1">
    <source>
        <dbReference type="EMBL" id="KHJ75133.1"/>
    </source>
</evidence>
<dbReference type="Proteomes" id="UP000053660">
    <property type="component" value="Unassembled WGS sequence"/>
</dbReference>
<gene>
    <name evidence="1" type="ORF">OESDEN_25251</name>
</gene>
<accession>A0A0B1RQ32</accession>
<keyword evidence="2" id="KW-1185">Reference proteome</keyword>
<dbReference type="AlphaFoldDB" id="A0A0B1RQ32"/>
<proteinExistence type="predicted"/>
<name>A0A0B1RQ32_OESDE</name>
<evidence type="ECO:0000313" key="2">
    <source>
        <dbReference type="Proteomes" id="UP000053660"/>
    </source>
</evidence>
<sequence length="54" mass="6537">MQHDQRSPLRYNQKNLPRIQRIHDAPSGHFNFIRLFLFHDLPHQVLKKNSQYGV</sequence>
<organism evidence="1 2">
    <name type="scientific">Oesophagostomum dentatum</name>
    <name type="common">Nodular worm</name>
    <dbReference type="NCBI Taxonomy" id="61180"/>
    <lineage>
        <taxon>Eukaryota</taxon>
        <taxon>Metazoa</taxon>
        <taxon>Ecdysozoa</taxon>
        <taxon>Nematoda</taxon>
        <taxon>Chromadorea</taxon>
        <taxon>Rhabditida</taxon>
        <taxon>Rhabditina</taxon>
        <taxon>Rhabditomorpha</taxon>
        <taxon>Strongyloidea</taxon>
        <taxon>Strongylidae</taxon>
        <taxon>Oesophagostomum</taxon>
    </lineage>
</organism>
<dbReference type="EMBL" id="KN613046">
    <property type="protein sequence ID" value="KHJ75133.1"/>
    <property type="molecule type" value="Genomic_DNA"/>
</dbReference>
<reference evidence="1 2" key="1">
    <citation type="submission" date="2014-03" db="EMBL/GenBank/DDBJ databases">
        <title>Draft genome of the hookworm Oesophagostomum dentatum.</title>
        <authorList>
            <person name="Mitreva M."/>
        </authorList>
    </citation>
    <scope>NUCLEOTIDE SEQUENCE [LARGE SCALE GENOMIC DNA]</scope>
    <source>
        <strain evidence="1 2">OD-Hann</strain>
    </source>
</reference>